<organism evidence="2 3">
    <name type="scientific">Fusarium oxysporum f. sp. conglutinans</name>
    <dbReference type="NCBI Taxonomy" id="100902"/>
    <lineage>
        <taxon>Eukaryota</taxon>
        <taxon>Fungi</taxon>
        <taxon>Dikarya</taxon>
        <taxon>Ascomycota</taxon>
        <taxon>Pezizomycotina</taxon>
        <taxon>Sordariomycetes</taxon>
        <taxon>Hypocreomycetidae</taxon>
        <taxon>Hypocreales</taxon>
        <taxon>Nectriaceae</taxon>
        <taxon>Fusarium</taxon>
        <taxon>Fusarium oxysporum species complex</taxon>
    </lineage>
</organism>
<dbReference type="EMBL" id="JACDXP010000001">
    <property type="protein sequence ID" value="KAF6530577.1"/>
    <property type="molecule type" value="Genomic_DNA"/>
</dbReference>
<evidence type="ECO:0000256" key="1">
    <source>
        <dbReference type="SAM" id="MobiDB-lite"/>
    </source>
</evidence>
<dbReference type="CDD" id="cd02440">
    <property type="entry name" value="AdoMet_MTases"/>
    <property type="match status" value="1"/>
</dbReference>
<accession>A0A8H6H5G5</accession>
<evidence type="ECO:0000313" key="3">
    <source>
        <dbReference type="Proteomes" id="UP000593570"/>
    </source>
</evidence>
<feature type="region of interest" description="Disordered" evidence="1">
    <location>
        <begin position="23"/>
        <end position="44"/>
    </location>
</feature>
<evidence type="ECO:0000313" key="2">
    <source>
        <dbReference type="EMBL" id="KAF6530577.1"/>
    </source>
</evidence>
<dbReference type="AlphaFoldDB" id="A0A8H6H5G5"/>
<dbReference type="Proteomes" id="UP000593570">
    <property type="component" value="Unassembled WGS sequence"/>
</dbReference>
<comment type="caution">
    <text evidence="2">The sequence shown here is derived from an EMBL/GenBank/DDBJ whole genome shotgun (WGS) entry which is preliminary data.</text>
</comment>
<feature type="compositionally biased region" description="Basic and acidic residues" evidence="1">
    <location>
        <begin position="25"/>
        <end position="44"/>
    </location>
</feature>
<evidence type="ECO:0008006" key="4">
    <source>
        <dbReference type="Google" id="ProtNLM"/>
    </source>
</evidence>
<feature type="region of interest" description="Disordered" evidence="1">
    <location>
        <begin position="79"/>
        <end position="103"/>
    </location>
</feature>
<sequence>MLPPTQRSIFSILSVAHSISRKRSHSDALGRGDTGTHCERGTIHSTEQIRNDTCGILDIRAEKNKPERILDDAIADDNTIHGDIATNPTTADSSGDRSRTDNDLIDEDLIDDGIGDDERICSTESIHSGDIKIESLWKREYPINEWQPHDDKRVVFWDLGEFADEHPGLEVTSIDLTPLAPHDVPPNLSFQTVKSLDLQTFKKSSHDFIHLRDLKGRISNWDEFAKEIFDVLTPGGVAEFHEGTIEFKAKVGLPETSCMKRWGDLFRKAGAERGARFDVIESEILLHSLRAAGFIDIMEYPYDVPIEPREQQGKLGRLAWQELVHDIEGSILRPAVENLGWSEERCYMFAARLRDELKKTTVKPYMTRLVVVCKKPST</sequence>
<proteinExistence type="predicted"/>
<protein>
    <recommendedName>
        <fullName evidence="4">Methyltransferase</fullName>
    </recommendedName>
</protein>
<reference evidence="2 3" key="1">
    <citation type="journal article" date="2020" name="bioRxiv">
        <title>A chromosome-scale genome assembly for the Fusarium oxysporum strain Fo5176 to establish a model Arabidopsis-fungal pathosystem.</title>
        <authorList>
            <person name="Fokkens L."/>
            <person name="Guo L."/>
            <person name="Dora S."/>
            <person name="Wang B."/>
            <person name="Ye K."/>
            <person name="Sanchez-Rodriguez C."/>
            <person name="Croll D."/>
        </authorList>
    </citation>
    <scope>NUCLEOTIDE SEQUENCE [LARGE SCALE GENOMIC DNA]</scope>
    <source>
        <strain evidence="2 3">Fo5176</strain>
    </source>
</reference>
<dbReference type="Gene3D" id="3.40.50.150">
    <property type="entry name" value="Vaccinia Virus protein VP39"/>
    <property type="match status" value="1"/>
</dbReference>
<gene>
    <name evidence="2" type="ORF">HZS61_001889</name>
</gene>
<name>A0A8H6H5G5_FUSOX</name>
<dbReference type="SUPFAM" id="SSF53335">
    <property type="entry name" value="S-adenosyl-L-methionine-dependent methyltransferases"/>
    <property type="match status" value="1"/>
</dbReference>
<dbReference type="InterPro" id="IPR029063">
    <property type="entry name" value="SAM-dependent_MTases_sf"/>
</dbReference>